<name>A0ABD0YS84_9HEMI</name>
<keyword evidence="2" id="KW-1185">Reference proteome</keyword>
<evidence type="ECO:0000313" key="2">
    <source>
        <dbReference type="Proteomes" id="UP001558652"/>
    </source>
</evidence>
<comment type="caution">
    <text evidence="1">The sequence shown here is derived from an EMBL/GenBank/DDBJ whole genome shotgun (WGS) entry which is preliminary data.</text>
</comment>
<dbReference type="Proteomes" id="UP001558652">
    <property type="component" value="Unassembled WGS sequence"/>
</dbReference>
<accession>A0ABD0YS84</accession>
<dbReference type="AlphaFoldDB" id="A0ABD0YS84"/>
<organism evidence="1 2">
    <name type="scientific">Ranatra chinensis</name>
    <dbReference type="NCBI Taxonomy" id="642074"/>
    <lineage>
        <taxon>Eukaryota</taxon>
        <taxon>Metazoa</taxon>
        <taxon>Ecdysozoa</taxon>
        <taxon>Arthropoda</taxon>
        <taxon>Hexapoda</taxon>
        <taxon>Insecta</taxon>
        <taxon>Pterygota</taxon>
        <taxon>Neoptera</taxon>
        <taxon>Paraneoptera</taxon>
        <taxon>Hemiptera</taxon>
        <taxon>Heteroptera</taxon>
        <taxon>Panheteroptera</taxon>
        <taxon>Nepomorpha</taxon>
        <taxon>Nepidae</taxon>
        <taxon>Ranatrinae</taxon>
        <taxon>Ranatra</taxon>
    </lineage>
</organism>
<reference evidence="1 2" key="1">
    <citation type="submission" date="2024-07" db="EMBL/GenBank/DDBJ databases">
        <title>Chromosome-level genome assembly of the water stick insect Ranatra chinensis (Heteroptera: Nepidae).</title>
        <authorList>
            <person name="Liu X."/>
        </authorList>
    </citation>
    <scope>NUCLEOTIDE SEQUENCE [LARGE SCALE GENOMIC DNA]</scope>
    <source>
        <strain evidence="1">Cailab_2021Rc</strain>
        <tissue evidence="1">Muscle</tissue>
    </source>
</reference>
<dbReference type="EMBL" id="JBFDAA010000011">
    <property type="protein sequence ID" value="KAL1124063.1"/>
    <property type="molecule type" value="Genomic_DNA"/>
</dbReference>
<evidence type="ECO:0000313" key="1">
    <source>
        <dbReference type="EMBL" id="KAL1124063.1"/>
    </source>
</evidence>
<gene>
    <name evidence="1" type="ORF">AAG570_001833</name>
</gene>
<proteinExistence type="predicted"/>
<sequence length="143" mass="16028">MFRRLDAIFTLSDCQAPVEYEPEFLEALENHTVTQGRDVIFTCVVNHLGPYKSYMQKHLEDVSNMGSETSVQIEARCVSQEVLVNCGEISSQMSRRSAGNEVTRNVNFLDVLTESKSRKSHPIFTPRFSPPDSICTPQIEGAG</sequence>
<protein>
    <submittedName>
        <fullName evidence="1">Uncharacterized protein</fullName>
    </submittedName>
</protein>